<dbReference type="InterPro" id="IPR000223">
    <property type="entry name" value="Pept_S26A_signal_pept_1"/>
</dbReference>
<dbReference type="InterPro" id="IPR052064">
    <property type="entry name" value="Mito_IMP1_subunit"/>
</dbReference>
<sequence>MAKAAKTLPPQDPLTAGRRALHKRRNAAQDRRDALGLLGRVVVLAAAAWVLFTQVFLLTQASGNSMFPAVKDGDLLIGYRLQGTYAKNDVVLYEQDGKLRVGRVLGRENDLIALDDSGTLIVNGSAQSGEILYPTYAKDTLEYPYTVPADSVFILGDYRTQSEDSRDFGPVALTDVKAKVITLLRRRSL</sequence>
<dbReference type="NCBIfam" id="TIGR02227">
    <property type="entry name" value="sigpep_I_bact"/>
    <property type="match status" value="1"/>
</dbReference>
<feature type="transmembrane region" description="Helical" evidence="5">
    <location>
        <begin position="34"/>
        <end position="57"/>
    </location>
</feature>
<name>A0A329U6P1_9FIRM</name>
<evidence type="ECO:0000313" key="7">
    <source>
        <dbReference type="EMBL" id="RAW49542.1"/>
    </source>
</evidence>
<dbReference type="EMBL" id="PRKZ01000005">
    <property type="protein sequence ID" value="RAW49542.1"/>
    <property type="molecule type" value="Genomic_DNA"/>
</dbReference>
<evidence type="ECO:0000256" key="1">
    <source>
        <dbReference type="ARBA" id="ARBA00004401"/>
    </source>
</evidence>
<keyword evidence="2 5" id="KW-0378">Hydrolase</keyword>
<reference evidence="9 10" key="1">
    <citation type="submission" date="2018-02" db="EMBL/GenBank/DDBJ databases">
        <title>Complete genome sequencing of Faecalibacterium prausnitzii strains isolated from the human gut.</title>
        <authorList>
            <person name="Fitzgerald B.C."/>
            <person name="Shkoporov A.N."/>
            <person name="Ross P.R."/>
            <person name="Hill C."/>
        </authorList>
    </citation>
    <scope>NUCLEOTIDE SEQUENCE [LARGE SCALE GENOMIC DNA]</scope>
    <source>
        <strain evidence="8 9">APC923/61-1</strain>
        <strain evidence="7 10">APC942/8-14-2</strain>
    </source>
</reference>
<proteinExistence type="inferred from homology"/>
<dbReference type="PANTHER" id="PTHR12383">
    <property type="entry name" value="PROTEASE FAMILY S26 MITOCHONDRIAL INNER MEMBRANE PROTEASE-RELATED"/>
    <property type="match status" value="1"/>
</dbReference>
<dbReference type="Gene3D" id="2.10.109.10">
    <property type="entry name" value="Umud Fragment, subunit A"/>
    <property type="match status" value="1"/>
</dbReference>
<comment type="similarity">
    <text evidence="4">Belongs to the peptidase S26 family. IMP1 subfamily.</text>
</comment>
<protein>
    <recommendedName>
        <fullName evidence="5">Signal peptidase I</fullName>
        <ecNumber evidence="5">3.4.21.89</ecNumber>
    </recommendedName>
</protein>
<dbReference type="GO" id="GO:0005886">
    <property type="term" value="C:plasma membrane"/>
    <property type="evidence" value="ECO:0007669"/>
    <property type="project" value="UniProtKB-SubCell"/>
</dbReference>
<keyword evidence="3 5" id="KW-0472">Membrane</keyword>
<dbReference type="GO" id="GO:0006465">
    <property type="term" value="P:signal peptide processing"/>
    <property type="evidence" value="ECO:0007669"/>
    <property type="project" value="InterPro"/>
</dbReference>
<keyword evidence="5" id="KW-0645">Protease</keyword>
<comment type="subcellular location">
    <subcellularLocation>
        <location evidence="1">Cell membrane</location>
        <topology evidence="1">Single-pass type II membrane protein</topology>
    </subcellularLocation>
    <subcellularLocation>
        <location evidence="5">Membrane</location>
        <topology evidence="5">Single-pass type II membrane protein</topology>
    </subcellularLocation>
</comment>
<dbReference type="EMBL" id="PRLE01000005">
    <property type="protein sequence ID" value="RAW58297.1"/>
    <property type="molecule type" value="Genomic_DNA"/>
</dbReference>
<dbReference type="SUPFAM" id="SSF51306">
    <property type="entry name" value="LexA/Signal peptidase"/>
    <property type="match status" value="1"/>
</dbReference>
<evidence type="ECO:0000313" key="8">
    <source>
        <dbReference type="EMBL" id="RAW58297.1"/>
    </source>
</evidence>
<dbReference type="RefSeq" id="WP_112115718.1">
    <property type="nucleotide sequence ID" value="NZ_DAWEON010000015.1"/>
</dbReference>
<evidence type="ECO:0000256" key="5">
    <source>
        <dbReference type="RuleBase" id="RU362042"/>
    </source>
</evidence>
<gene>
    <name evidence="8" type="primary">lepB</name>
    <name evidence="8" type="ORF">C4N22_10145</name>
    <name evidence="7" type="ORF">C4N25_08540</name>
</gene>
<dbReference type="AlphaFoldDB" id="A0A329U6P1"/>
<evidence type="ECO:0000313" key="9">
    <source>
        <dbReference type="Proteomes" id="UP000250583"/>
    </source>
</evidence>
<evidence type="ECO:0000256" key="4">
    <source>
        <dbReference type="ARBA" id="ARBA00038445"/>
    </source>
</evidence>
<keyword evidence="5" id="KW-0812">Transmembrane</keyword>
<dbReference type="OrthoDB" id="9802919at2"/>
<dbReference type="Proteomes" id="UP000251634">
    <property type="component" value="Unassembled WGS sequence"/>
</dbReference>
<dbReference type="InterPro" id="IPR036286">
    <property type="entry name" value="LexA/Signal_pep-like_sf"/>
</dbReference>
<dbReference type="PRINTS" id="PR00727">
    <property type="entry name" value="LEADERPTASE"/>
</dbReference>
<dbReference type="Proteomes" id="UP000250583">
    <property type="component" value="Unassembled WGS sequence"/>
</dbReference>
<dbReference type="CDD" id="cd06530">
    <property type="entry name" value="S26_SPase_I"/>
    <property type="match status" value="1"/>
</dbReference>
<dbReference type="InterPro" id="IPR019533">
    <property type="entry name" value="Peptidase_S26"/>
</dbReference>
<dbReference type="GO" id="GO:0004252">
    <property type="term" value="F:serine-type endopeptidase activity"/>
    <property type="evidence" value="ECO:0007669"/>
    <property type="project" value="InterPro"/>
</dbReference>
<feature type="domain" description="Peptidase S26" evidence="6">
    <location>
        <begin position="40"/>
        <end position="181"/>
    </location>
</feature>
<accession>A0A329U6P1</accession>
<keyword evidence="5" id="KW-1133">Transmembrane helix</keyword>
<comment type="catalytic activity">
    <reaction evidence="5">
        <text>Cleavage of hydrophobic, N-terminal signal or leader sequences from secreted and periplasmic proteins.</text>
        <dbReference type="EC" id="3.4.21.89"/>
    </reaction>
</comment>
<comment type="caution">
    <text evidence="8">The sequence shown here is derived from an EMBL/GenBank/DDBJ whole genome shotgun (WGS) entry which is preliminary data.</text>
</comment>
<organism evidence="8 9">
    <name type="scientific">Faecalibacterium prausnitzii</name>
    <dbReference type="NCBI Taxonomy" id="853"/>
    <lineage>
        <taxon>Bacteria</taxon>
        <taxon>Bacillati</taxon>
        <taxon>Bacillota</taxon>
        <taxon>Clostridia</taxon>
        <taxon>Eubacteriales</taxon>
        <taxon>Oscillospiraceae</taxon>
        <taxon>Faecalibacterium</taxon>
    </lineage>
</organism>
<evidence type="ECO:0000256" key="2">
    <source>
        <dbReference type="ARBA" id="ARBA00022801"/>
    </source>
</evidence>
<evidence type="ECO:0000259" key="6">
    <source>
        <dbReference type="Pfam" id="PF10502"/>
    </source>
</evidence>
<dbReference type="PANTHER" id="PTHR12383:SF16">
    <property type="entry name" value="MITOCHONDRIAL INNER MEMBRANE PROTEASE SUBUNIT 1"/>
    <property type="match status" value="1"/>
</dbReference>
<evidence type="ECO:0000313" key="10">
    <source>
        <dbReference type="Proteomes" id="UP000251634"/>
    </source>
</evidence>
<evidence type="ECO:0000256" key="3">
    <source>
        <dbReference type="ARBA" id="ARBA00023136"/>
    </source>
</evidence>
<dbReference type="EC" id="3.4.21.89" evidence="5"/>
<dbReference type="GO" id="GO:0009003">
    <property type="term" value="F:signal peptidase activity"/>
    <property type="evidence" value="ECO:0007669"/>
    <property type="project" value="UniProtKB-EC"/>
</dbReference>
<dbReference type="Pfam" id="PF10502">
    <property type="entry name" value="Peptidase_S26"/>
    <property type="match status" value="1"/>
</dbReference>